<evidence type="ECO:0000256" key="11">
    <source>
        <dbReference type="SAM" id="SignalP"/>
    </source>
</evidence>
<keyword evidence="11" id="KW-0732">Signal</keyword>
<evidence type="ECO:0000256" key="6">
    <source>
        <dbReference type="ARBA" id="ARBA00022692"/>
    </source>
</evidence>
<evidence type="ECO:0000256" key="4">
    <source>
        <dbReference type="ARBA" id="ARBA00022676"/>
    </source>
</evidence>
<dbReference type="InterPro" id="IPR004856">
    <property type="entry name" value="Glyco_trans_ALG6/ALG8"/>
</dbReference>
<evidence type="ECO:0000256" key="5">
    <source>
        <dbReference type="ARBA" id="ARBA00022679"/>
    </source>
</evidence>
<dbReference type="EC" id="2.4.1.-" evidence="10"/>
<dbReference type="UniPathway" id="UPA00378"/>
<evidence type="ECO:0000313" key="12">
    <source>
        <dbReference type="EMBL" id="JAG43408.1"/>
    </source>
</evidence>
<dbReference type="EMBL" id="GBRD01000810">
    <property type="protein sequence ID" value="JAG65011.1"/>
    <property type="molecule type" value="Transcribed_RNA"/>
</dbReference>
<feature type="transmembrane region" description="Helical" evidence="10">
    <location>
        <begin position="363"/>
        <end position="381"/>
    </location>
</feature>
<feature type="signal peptide" evidence="11">
    <location>
        <begin position="1"/>
        <end position="16"/>
    </location>
</feature>
<keyword evidence="4 10" id="KW-0328">Glycosyltransferase</keyword>
<feature type="transmembrane region" description="Helical" evidence="10">
    <location>
        <begin position="455"/>
        <end position="474"/>
    </location>
</feature>
<evidence type="ECO:0000256" key="9">
    <source>
        <dbReference type="ARBA" id="ARBA00023136"/>
    </source>
</evidence>
<accession>A0A0A9ZHN6</accession>
<evidence type="ECO:0000313" key="13">
    <source>
        <dbReference type="EMBL" id="JAG65011.1"/>
    </source>
</evidence>
<feature type="transmembrane region" description="Helical" evidence="10">
    <location>
        <begin position="105"/>
        <end position="126"/>
    </location>
</feature>
<reference evidence="12" key="2">
    <citation type="submission" date="2014-07" db="EMBL/GenBank/DDBJ databases">
        <authorList>
            <person name="Hull J."/>
        </authorList>
    </citation>
    <scope>NUCLEOTIDE SEQUENCE</scope>
</reference>
<keyword evidence="6 10" id="KW-0812">Transmembrane</keyword>
<name>A0A0A9ZHN6_LYGHE</name>
<feature type="transmembrane region" description="Helical" evidence="10">
    <location>
        <begin position="138"/>
        <end position="156"/>
    </location>
</feature>
<organism evidence="12">
    <name type="scientific">Lygus hesperus</name>
    <name type="common">Western plant bug</name>
    <dbReference type="NCBI Taxonomy" id="30085"/>
    <lineage>
        <taxon>Eukaryota</taxon>
        <taxon>Metazoa</taxon>
        <taxon>Ecdysozoa</taxon>
        <taxon>Arthropoda</taxon>
        <taxon>Hexapoda</taxon>
        <taxon>Insecta</taxon>
        <taxon>Pterygota</taxon>
        <taxon>Neoptera</taxon>
        <taxon>Paraneoptera</taxon>
        <taxon>Hemiptera</taxon>
        <taxon>Heteroptera</taxon>
        <taxon>Panheteroptera</taxon>
        <taxon>Cimicomorpha</taxon>
        <taxon>Miridae</taxon>
        <taxon>Mirini</taxon>
        <taxon>Lygus</taxon>
    </lineage>
</organism>
<evidence type="ECO:0000256" key="7">
    <source>
        <dbReference type="ARBA" id="ARBA00022824"/>
    </source>
</evidence>
<evidence type="ECO:0000256" key="10">
    <source>
        <dbReference type="RuleBase" id="RU363110"/>
    </source>
</evidence>
<feature type="chain" id="PRO_5015034151" description="Alpha-1,3-glucosyltransferase" evidence="11">
    <location>
        <begin position="17"/>
        <end position="486"/>
    </location>
</feature>
<keyword evidence="8 10" id="KW-1133">Transmembrane helix</keyword>
<comment type="subcellular location">
    <subcellularLocation>
        <location evidence="1 10">Endoplasmic reticulum membrane</location>
        <topology evidence="1 10">Multi-pass membrane protein</topology>
    </subcellularLocation>
</comment>
<feature type="transmembrane region" description="Helical" evidence="10">
    <location>
        <begin position="185"/>
        <end position="212"/>
    </location>
</feature>
<feature type="transmembrane region" description="Helical" evidence="10">
    <location>
        <begin position="224"/>
        <end position="246"/>
    </location>
</feature>
<gene>
    <name evidence="12" type="primary">Alg6</name>
    <name evidence="12" type="ORF">CM83_73100</name>
</gene>
<evidence type="ECO:0000256" key="8">
    <source>
        <dbReference type="ARBA" id="ARBA00022989"/>
    </source>
</evidence>
<protein>
    <recommendedName>
        <fullName evidence="10">Alpha-1,3-glucosyltransferase</fullName>
        <ecNumber evidence="10">2.4.1.-</ecNumber>
    </recommendedName>
</protein>
<feature type="transmembrane region" description="Helical" evidence="10">
    <location>
        <begin position="324"/>
        <end position="343"/>
    </location>
</feature>
<sequence>MILVVLLLLLLRVLVGLYGYSGQGKPPMFGDYEAQRHWMEITYNLPVGEWYHNTTDNDLMYWGLDYPPLTAYHSWACGAVADIVNPQYVKLRESRGYESPEHKSFMRYTVLLADILTYFVPVLLFVSSSKTGLLAGKLDLNISGFVLLAYPGLILIDHGHFQYNCISLGLALASFWALSKNRDTLSAVLFCLALNYKQMTLYYALPIFAYFLHKCGSEFRRKGAAGVCAKFINLSVTVLLTFAVVWSPFATHTDGLLQVLHRLFPINRGIFEDKVSNFWCVLNVFLKIRNHFSNQQTALLSAVLTFIAVLPSCSHLLLKGDPKTLLYCLFNCSLGFFMFSFQVHEKTILLVALPALLLFEKELFHSFWFLTISTFSLLPLLIKDQLIIPYIALTSFFSLSVSLICETKNIDFFERHKFPKWLSILFKTSMLGMFLLNVSALVLKPPPQYPDLFPLLISAYSAGHFAYFFVYFHFAQFTLSGKIKSN</sequence>
<comment type="similarity">
    <text evidence="3 10">Belongs to the ALG6/ALG8 glucosyltransferase family.</text>
</comment>
<proteinExistence type="inferred from homology"/>
<keyword evidence="7 10" id="KW-0256">Endoplasmic reticulum</keyword>
<comment type="pathway">
    <text evidence="2 10">Protein modification; protein glycosylation.</text>
</comment>
<reference evidence="13" key="3">
    <citation type="submission" date="2014-09" db="EMBL/GenBank/DDBJ databases">
        <authorList>
            <person name="Magalhaes I.L.F."/>
            <person name="Oliveira U."/>
            <person name="Santos F.R."/>
            <person name="Vidigal T.H.D.A."/>
            <person name="Brescovit A.D."/>
            <person name="Santos A.J."/>
        </authorList>
    </citation>
    <scope>NUCLEOTIDE SEQUENCE</scope>
</reference>
<dbReference type="PANTHER" id="PTHR12413:SF1">
    <property type="entry name" value="DOLICHYL PYROPHOSPHATE MAN9GLCNAC2 ALPHA-1,3-GLUCOSYLTRANSFERASE"/>
    <property type="match status" value="1"/>
</dbReference>
<evidence type="ECO:0000256" key="3">
    <source>
        <dbReference type="ARBA" id="ARBA00008715"/>
    </source>
</evidence>
<evidence type="ECO:0000256" key="1">
    <source>
        <dbReference type="ARBA" id="ARBA00004477"/>
    </source>
</evidence>
<feature type="transmembrane region" description="Helical" evidence="10">
    <location>
        <begin position="298"/>
        <end position="318"/>
    </location>
</feature>
<dbReference type="EMBL" id="GBHO01000196">
    <property type="protein sequence ID" value="JAG43408.1"/>
    <property type="molecule type" value="Transcribed_RNA"/>
</dbReference>
<dbReference type="AlphaFoldDB" id="A0A0A9ZHN6"/>
<feature type="transmembrane region" description="Helical" evidence="10">
    <location>
        <begin position="424"/>
        <end position="443"/>
    </location>
</feature>
<keyword evidence="5 10" id="KW-0808">Transferase</keyword>
<dbReference type="Pfam" id="PF03155">
    <property type="entry name" value="Alg6_Alg8"/>
    <property type="match status" value="1"/>
</dbReference>
<dbReference type="GO" id="GO:0042281">
    <property type="term" value="F:dolichyl pyrophosphate Man9GlcNAc2 alpha-1,3-glucosyltransferase activity"/>
    <property type="evidence" value="ECO:0007669"/>
    <property type="project" value="TreeGrafter"/>
</dbReference>
<dbReference type="PANTHER" id="PTHR12413">
    <property type="entry name" value="DOLICHYL GLYCOSYLTRANSFERASE"/>
    <property type="match status" value="1"/>
</dbReference>
<reference evidence="12" key="1">
    <citation type="journal article" date="2014" name="PLoS ONE">
        <title>Transcriptome-Based Identification of ABC Transporters in the Western Tarnished Plant Bug Lygus hesperus.</title>
        <authorList>
            <person name="Hull J.J."/>
            <person name="Chaney K."/>
            <person name="Geib S.M."/>
            <person name="Fabrick J.A."/>
            <person name="Brent C.S."/>
            <person name="Walsh D."/>
            <person name="Lavine L.C."/>
        </authorList>
    </citation>
    <scope>NUCLEOTIDE SEQUENCE</scope>
</reference>
<keyword evidence="9 10" id="KW-0472">Membrane</keyword>
<evidence type="ECO:0000256" key="2">
    <source>
        <dbReference type="ARBA" id="ARBA00004922"/>
    </source>
</evidence>
<dbReference type="GO" id="GO:0005789">
    <property type="term" value="C:endoplasmic reticulum membrane"/>
    <property type="evidence" value="ECO:0007669"/>
    <property type="project" value="UniProtKB-SubCell"/>
</dbReference>